<dbReference type="InterPro" id="IPR001789">
    <property type="entry name" value="Sig_transdc_resp-reg_receiver"/>
</dbReference>
<dbReference type="SMART" id="SM00387">
    <property type="entry name" value="HATPase_c"/>
    <property type="match status" value="1"/>
</dbReference>
<dbReference type="Proteomes" id="UP000014212">
    <property type="component" value="Unassembled WGS sequence"/>
</dbReference>
<dbReference type="SMART" id="SM00388">
    <property type="entry name" value="HisKA"/>
    <property type="match status" value="1"/>
</dbReference>
<accession>R9HRS8</accession>
<dbReference type="InterPro" id="IPR005467">
    <property type="entry name" value="His_kinase_dom"/>
</dbReference>
<dbReference type="InterPro" id="IPR036097">
    <property type="entry name" value="HisK_dim/P_sf"/>
</dbReference>
<dbReference type="Pfam" id="PF00512">
    <property type="entry name" value="HisKA"/>
    <property type="match status" value="1"/>
</dbReference>
<evidence type="ECO:0000256" key="12">
    <source>
        <dbReference type="PROSITE-ProRule" id="PRU00169"/>
    </source>
</evidence>
<evidence type="ECO:0000256" key="13">
    <source>
        <dbReference type="SAM" id="Phobius"/>
    </source>
</evidence>
<evidence type="ECO:0000256" key="1">
    <source>
        <dbReference type="ARBA" id="ARBA00000085"/>
    </source>
</evidence>
<keyword evidence="13" id="KW-0472">Membrane</keyword>
<dbReference type="GO" id="GO:0005524">
    <property type="term" value="F:ATP binding"/>
    <property type="evidence" value="ECO:0007669"/>
    <property type="project" value="UniProtKB-KW"/>
</dbReference>
<dbReference type="Gene3D" id="1.10.10.60">
    <property type="entry name" value="Homeodomain-like"/>
    <property type="match status" value="1"/>
</dbReference>
<evidence type="ECO:0000313" key="18">
    <source>
        <dbReference type="Proteomes" id="UP000014212"/>
    </source>
</evidence>
<dbReference type="CDD" id="cd00075">
    <property type="entry name" value="HATPase"/>
    <property type="match status" value="1"/>
</dbReference>
<dbReference type="EC" id="2.7.13.3" evidence="2"/>
<keyword evidence="4" id="KW-0808">Transferase</keyword>
<dbReference type="Pfam" id="PF00072">
    <property type="entry name" value="Response_reg"/>
    <property type="match status" value="1"/>
</dbReference>
<evidence type="ECO:0000256" key="2">
    <source>
        <dbReference type="ARBA" id="ARBA00012438"/>
    </source>
</evidence>
<dbReference type="InterPro" id="IPR036890">
    <property type="entry name" value="HATPase_C_sf"/>
</dbReference>
<dbReference type="InterPro" id="IPR009057">
    <property type="entry name" value="Homeodomain-like_sf"/>
</dbReference>
<dbReference type="PROSITE" id="PS50110">
    <property type="entry name" value="RESPONSE_REGULATORY"/>
    <property type="match status" value="1"/>
</dbReference>
<dbReference type="FunFam" id="3.40.50.2300:FF:000138">
    <property type="entry name" value="Two-component system sensor histidine kinase/response regulator"/>
    <property type="match status" value="1"/>
</dbReference>
<evidence type="ECO:0000256" key="8">
    <source>
        <dbReference type="ARBA" id="ARBA00023012"/>
    </source>
</evidence>
<dbReference type="PRINTS" id="PR00344">
    <property type="entry name" value="BCTRLSENSOR"/>
</dbReference>
<dbReference type="EMBL" id="ASSO01000011">
    <property type="protein sequence ID" value="EOS06687.1"/>
    <property type="molecule type" value="Genomic_DNA"/>
</dbReference>
<dbReference type="InterPro" id="IPR011123">
    <property type="entry name" value="Y_Y_Y"/>
</dbReference>
<sequence length="1332" mass="153592">MRFIINIVCFLFLLPLIATAQTYKYIGVENGLSNRRIFDIQKDSVGYMWFLTNEGIDRYNGKDIKHYKLIEENKESSFPIHLGWLYFEEKGKLWVIGKAGRIFQYNQEHDVFNRVYKLPKTPVNISYGYMDCNHRIWLCSRYSIALYDTQTGEVHQMSNELKSSITSIEQVDNNHFFMGTDKGLRYVKLENETLQIVPLEPLDKIQAQISSLYFHQESQRLFIGTFEKGVFAYDIRQQRIIHSNTDLSDVNIARIKPLNQTELLIATEGMGIHKIKINMNSCISEPYIVSSYKSHNEMNSNNINDIYIDEEKRIWIANYPEGITIIDNRYKSYNWIKHSIGNRQSLVNDQVHSVIEDSDGDLWFGTSNGISLYQSKTGQWHSFLSSFDHQLKNKNHIFITLCEVSPGIIWAGGYTSGVYKINKRTLSVEYFSPYLLNPDNIRPDKYIRDIVKDSKGYIWSGGFYNLKCFDLSLNSVRLYPGINSVTAITEKDDGHMWIGTSAGLYLLDKESGRFQYVALQEEMTYINTLYQAEDLSLYIGTNGSGVVVYNAKDNTFKHYHKDNCALISNNIYTILPESDGHILMSTENGISCFHPTEKTFHNWTKEQGLMSSCFSASSGTLRKNKGFVFGSTDGAIEFPEGTRLPKYIYSPMILSDFQILYQPVFPGSPNSPLKENINQTDRLKLKYNQNTFSLSISSINYDAPNNVTFYWKLEGFYDDWNRLGEEGHLRFTNLASGDYKLYIRAVSKEEPYLYFEERSIDISIARPVWFSFWAIACYVLLTVLMSVVGFRVMALRKQKKISDEKTRFFVNTAHDIRTPLTLIKAPLEEMLENKTLNEAETNNMHMALRNVNSLLRMTTNLINFERAEVYSPHLYIAEYELNTYIKEIYNNFQTYATIKHITFRYESNFSYMNVWFDKEKMDSILENVISNALKYTPQNGDILISVYDMKSSWRLEVKDNGIGIPAKEQRKLFKMHFRGTNAINSKITGSGIGLMLVRKLVSLHNGKIYIESTECQGSTVRIILPKEKEQFKNFTLSVKDKKTFYEPDVPTVPLKLAGELRTEDNDKLHRILIVEDNDELRNYLFQSFSPIYNVQVCNNGKEALTIVKQFWPELILSDIMMPEMRGDELCIAIKNDIETSHIPVVLLTALGDEKNILEGLHIGADEYIVKPFSINILKASIANLLANRALLRKRYANLEINTEEEPSTTTTCSNSLDWKFMSNVKRHIEENMDNPDFTVDVLCSLLNMSRTSFYSKLKALTGQAPADFVRNIRLKHAAELLKEGKYSVTEVAERTGFCDGKYFREVFKKYFNVSPSQYAKGDTPRSPKGEGE</sequence>
<name>R9HRS8_BACUN</name>
<dbReference type="PROSITE" id="PS50109">
    <property type="entry name" value="HIS_KIN"/>
    <property type="match status" value="1"/>
</dbReference>
<dbReference type="PANTHER" id="PTHR43547:SF2">
    <property type="entry name" value="HYBRID SIGNAL TRANSDUCTION HISTIDINE KINASE C"/>
    <property type="match status" value="1"/>
</dbReference>
<dbReference type="Pfam" id="PF07495">
    <property type="entry name" value="Y_Y_Y"/>
    <property type="match status" value="1"/>
</dbReference>
<evidence type="ECO:0000256" key="3">
    <source>
        <dbReference type="ARBA" id="ARBA00022553"/>
    </source>
</evidence>
<dbReference type="InterPro" id="IPR004358">
    <property type="entry name" value="Sig_transdc_His_kin-like_C"/>
</dbReference>
<evidence type="ECO:0000256" key="10">
    <source>
        <dbReference type="ARBA" id="ARBA00023125"/>
    </source>
</evidence>
<dbReference type="InterPro" id="IPR003661">
    <property type="entry name" value="HisK_dim/P_dom"/>
</dbReference>
<evidence type="ECO:0000256" key="7">
    <source>
        <dbReference type="ARBA" id="ARBA00022840"/>
    </source>
</evidence>
<dbReference type="InterPro" id="IPR013783">
    <property type="entry name" value="Ig-like_fold"/>
</dbReference>
<dbReference type="InterPro" id="IPR015943">
    <property type="entry name" value="WD40/YVTN_repeat-like_dom_sf"/>
</dbReference>
<evidence type="ECO:0000256" key="11">
    <source>
        <dbReference type="ARBA" id="ARBA00023163"/>
    </source>
</evidence>
<dbReference type="InterPro" id="IPR011110">
    <property type="entry name" value="Reg_prop"/>
</dbReference>
<dbReference type="Gene3D" id="2.60.40.10">
    <property type="entry name" value="Immunoglobulins"/>
    <property type="match status" value="1"/>
</dbReference>
<dbReference type="PANTHER" id="PTHR43547">
    <property type="entry name" value="TWO-COMPONENT HISTIDINE KINASE"/>
    <property type="match status" value="1"/>
</dbReference>
<dbReference type="SUPFAM" id="SSF52172">
    <property type="entry name" value="CheY-like"/>
    <property type="match status" value="1"/>
</dbReference>
<dbReference type="FunFam" id="3.30.565.10:FF:000037">
    <property type="entry name" value="Hybrid sensor histidine kinase/response regulator"/>
    <property type="match status" value="1"/>
</dbReference>
<evidence type="ECO:0000256" key="4">
    <source>
        <dbReference type="ARBA" id="ARBA00022679"/>
    </source>
</evidence>
<dbReference type="GO" id="GO:0003700">
    <property type="term" value="F:DNA-binding transcription factor activity"/>
    <property type="evidence" value="ECO:0007669"/>
    <property type="project" value="InterPro"/>
</dbReference>
<comment type="catalytic activity">
    <reaction evidence="1">
        <text>ATP + protein L-histidine = ADP + protein N-phospho-L-histidine.</text>
        <dbReference type="EC" id="2.7.13.3"/>
    </reaction>
</comment>
<dbReference type="FunFam" id="2.130.10.10:FF:001991">
    <property type="entry name" value="Two-component system sensor histidine kinase/response regulator, hybrid (One-component system)"/>
    <property type="match status" value="1"/>
</dbReference>
<dbReference type="Gene3D" id="2.130.10.10">
    <property type="entry name" value="YVTN repeat-like/Quinoprotein amine dehydrogenase"/>
    <property type="match status" value="2"/>
</dbReference>
<dbReference type="RefSeq" id="WP_016274208.1">
    <property type="nucleotide sequence ID" value="NZ_KE159488.1"/>
</dbReference>
<dbReference type="SUPFAM" id="SSF46689">
    <property type="entry name" value="Homeodomain-like"/>
    <property type="match status" value="1"/>
</dbReference>
<dbReference type="SUPFAM" id="SSF47384">
    <property type="entry name" value="Homodimeric domain of signal transducing histidine kinase"/>
    <property type="match status" value="1"/>
</dbReference>
<dbReference type="InterPro" id="IPR018060">
    <property type="entry name" value="HTH_AraC"/>
</dbReference>
<protein>
    <recommendedName>
        <fullName evidence="2">histidine kinase</fullName>
        <ecNumber evidence="2">2.7.13.3</ecNumber>
    </recommendedName>
</protein>
<evidence type="ECO:0000313" key="17">
    <source>
        <dbReference type="EMBL" id="EOS06687.1"/>
    </source>
</evidence>
<dbReference type="InterPro" id="IPR011006">
    <property type="entry name" value="CheY-like_superfamily"/>
</dbReference>
<dbReference type="FunFam" id="1.10.10.60:FF:000284">
    <property type="entry name" value="Two-component system sensor histidine kinase/response regulator"/>
    <property type="match status" value="1"/>
</dbReference>
<keyword evidence="13" id="KW-0812">Transmembrane</keyword>
<dbReference type="FunFam" id="2.60.40.10:FF:000791">
    <property type="entry name" value="Two-component system sensor histidine kinase/response regulator"/>
    <property type="match status" value="1"/>
</dbReference>
<dbReference type="GO" id="GO:0000155">
    <property type="term" value="F:phosphorelay sensor kinase activity"/>
    <property type="evidence" value="ECO:0007669"/>
    <property type="project" value="InterPro"/>
</dbReference>
<feature type="domain" description="Response regulatory" evidence="16">
    <location>
        <begin position="1070"/>
        <end position="1185"/>
    </location>
</feature>
<dbReference type="Pfam" id="PF12833">
    <property type="entry name" value="HTH_18"/>
    <property type="match status" value="1"/>
</dbReference>
<keyword evidence="9" id="KW-0805">Transcription regulation</keyword>
<keyword evidence="7" id="KW-0067">ATP-binding</keyword>
<keyword evidence="13" id="KW-1133">Transmembrane helix</keyword>
<dbReference type="Gene3D" id="1.10.287.130">
    <property type="match status" value="1"/>
</dbReference>
<dbReference type="InterPro" id="IPR018062">
    <property type="entry name" value="HTH_AraC-typ_CS"/>
</dbReference>
<dbReference type="SMART" id="SM00448">
    <property type="entry name" value="REC"/>
    <property type="match status" value="1"/>
</dbReference>
<dbReference type="SUPFAM" id="SSF55874">
    <property type="entry name" value="ATPase domain of HSP90 chaperone/DNA topoisomerase II/histidine kinase"/>
    <property type="match status" value="1"/>
</dbReference>
<keyword evidence="6" id="KW-0418">Kinase</keyword>
<evidence type="ECO:0000259" key="16">
    <source>
        <dbReference type="PROSITE" id="PS50110"/>
    </source>
</evidence>
<feature type="modified residue" description="4-aspartylphosphate" evidence="12">
    <location>
        <position position="1118"/>
    </location>
</feature>
<evidence type="ECO:0000256" key="9">
    <source>
        <dbReference type="ARBA" id="ARBA00023015"/>
    </source>
</evidence>
<comment type="caution">
    <text evidence="17">The sequence shown here is derived from an EMBL/GenBank/DDBJ whole genome shotgun (WGS) entry which is preliminary data.</text>
</comment>
<keyword evidence="11" id="KW-0804">Transcription</keyword>
<keyword evidence="8" id="KW-0902">Two-component regulatory system</keyword>
<dbReference type="HOGENOM" id="CLU_000445_28_1_10"/>
<keyword evidence="10" id="KW-0238">DNA-binding</keyword>
<dbReference type="SUPFAM" id="SSF101898">
    <property type="entry name" value="NHL repeat"/>
    <property type="match status" value="1"/>
</dbReference>
<dbReference type="PROSITE" id="PS00041">
    <property type="entry name" value="HTH_ARAC_FAMILY_1"/>
    <property type="match status" value="1"/>
</dbReference>
<evidence type="ECO:0000256" key="5">
    <source>
        <dbReference type="ARBA" id="ARBA00022741"/>
    </source>
</evidence>
<dbReference type="InterPro" id="IPR003594">
    <property type="entry name" value="HATPase_dom"/>
</dbReference>
<reference evidence="17 18" key="1">
    <citation type="submission" date="2013-04" db="EMBL/GenBank/DDBJ databases">
        <title>The Genome Sequence of Bacteroides uniformis dnLKV2.</title>
        <authorList>
            <consortium name="The Broad Institute Genomics Platform"/>
            <consortium name="The Broad Institute Genome Sequencing Center for Infectious Disease"/>
            <person name="Earl A."/>
            <person name="Xavier R."/>
            <person name="Kuhn K."/>
            <person name="Stappenbeck T."/>
            <person name="Walker B."/>
            <person name="Young S."/>
            <person name="Zeng Q."/>
            <person name="Gargeya S."/>
            <person name="Fitzgerald M."/>
            <person name="Haas B."/>
            <person name="Abouelleil A."/>
            <person name="Allen A.W."/>
            <person name="Alvarado L."/>
            <person name="Arachchi H.M."/>
            <person name="Berlin A.M."/>
            <person name="Chapman S.B."/>
            <person name="Gainer-Dewar J."/>
            <person name="Goldberg J."/>
            <person name="Griggs A."/>
            <person name="Gujja S."/>
            <person name="Hansen M."/>
            <person name="Howarth C."/>
            <person name="Imamovic A."/>
            <person name="Ireland A."/>
            <person name="Larimer J."/>
            <person name="McCowan C."/>
            <person name="Murphy C."/>
            <person name="Pearson M."/>
            <person name="Poon T.W."/>
            <person name="Priest M."/>
            <person name="Roberts A."/>
            <person name="Saif S."/>
            <person name="Shea T."/>
            <person name="Sisk P."/>
            <person name="Sykes S."/>
            <person name="Wortman J."/>
            <person name="Nusbaum C."/>
            <person name="Birren B."/>
        </authorList>
    </citation>
    <scope>NUCLEOTIDE SEQUENCE [LARGE SCALE GENOMIC DNA]</scope>
    <source>
        <strain evidence="18">dnLKV2</strain>
    </source>
</reference>
<feature type="domain" description="Histidine kinase" evidence="15">
    <location>
        <begin position="811"/>
        <end position="1028"/>
    </location>
</feature>
<dbReference type="GO" id="GO:0043565">
    <property type="term" value="F:sequence-specific DNA binding"/>
    <property type="evidence" value="ECO:0007669"/>
    <property type="project" value="InterPro"/>
</dbReference>
<organism evidence="17 18">
    <name type="scientific">Bacteroides uniformis dnLKV2</name>
    <dbReference type="NCBI Taxonomy" id="1235787"/>
    <lineage>
        <taxon>Bacteria</taxon>
        <taxon>Pseudomonadati</taxon>
        <taxon>Bacteroidota</taxon>
        <taxon>Bacteroidia</taxon>
        <taxon>Bacteroidales</taxon>
        <taxon>Bacteroidaceae</taxon>
        <taxon>Bacteroides</taxon>
    </lineage>
</organism>
<dbReference type="CDD" id="cd00082">
    <property type="entry name" value="HisKA"/>
    <property type="match status" value="1"/>
</dbReference>
<dbReference type="SMART" id="SM00342">
    <property type="entry name" value="HTH_ARAC"/>
    <property type="match status" value="1"/>
</dbReference>
<dbReference type="PATRIC" id="fig|1235787.3.peg.3625"/>
<dbReference type="PROSITE" id="PS01124">
    <property type="entry name" value="HTH_ARAC_FAMILY_2"/>
    <property type="match status" value="1"/>
</dbReference>
<keyword evidence="3 12" id="KW-0597">Phosphoprotein</keyword>
<dbReference type="Pfam" id="PF02518">
    <property type="entry name" value="HATPase_c"/>
    <property type="match status" value="1"/>
</dbReference>
<proteinExistence type="predicted"/>
<dbReference type="Pfam" id="PF07494">
    <property type="entry name" value="Reg_prop"/>
    <property type="match status" value="2"/>
</dbReference>
<dbReference type="SUPFAM" id="SSF63829">
    <property type="entry name" value="Calcium-dependent phosphotriesterase"/>
    <property type="match status" value="2"/>
</dbReference>
<feature type="domain" description="HTH araC/xylS-type" evidence="14">
    <location>
        <begin position="1222"/>
        <end position="1321"/>
    </location>
</feature>
<keyword evidence="5" id="KW-0547">Nucleotide-binding</keyword>
<evidence type="ECO:0000259" key="14">
    <source>
        <dbReference type="PROSITE" id="PS01124"/>
    </source>
</evidence>
<evidence type="ECO:0000256" key="6">
    <source>
        <dbReference type="ARBA" id="ARBA00022777"/>
    </source>
</evidence>
<gene>
    <name evidence="17" type="ORF">C801_03558</name>
</gene>
<dbReference type="Gene3D" id="3.30.565.10">
    <property type="entry name" value="Histidine kinase-like ATPase, C-terminal domain"/>
    <property type="match status" value="1"/>
</dbReference>
<dbReference type="Gene3D" id="3.40.50.2300">
    <property type="match status" value="1"/>
</dbReference>
<evidence type="ECO:0000259" key="15">
    <source>
        <dbReference type="PROSITE" id="PS50109"/>
    </source>
</evidence>
<feature type="transmembrane region" description="Helical" evidence="13">
    <location>
        <begin position="768"/>
        <end position="790"/>
    </location>
</feature>